<accession>A0ABV2SXS7</accession>
<organism evidence="1 2">
    <name type="scientific">Sediminicola arcticus</name>
    <dbReference type="NCBI Taxonomy" id="1574308"/>
    <lineage>
        <taxon>Bacteria</taxon>
        <taxon>Pseudomonadati</taxon>
        <taxon>Bacteroidota</taxon>
        <taxon>Flavobacteriia</taxon>
        <taxon>Flavobacteriales</taxon>
        <taxon>Flavobacteriaceae</taxon>
        <taxon>Sediminicola</taxon>
    </lineage>
</organism>
<dbReference type="RefSeq" id="WP_354616503.1">
    <property type="nucleotide sequence ID" value="NZ_JBEXAE010000010.1"/>
</dbReference>
<reference evidence="1 2" key="1">
    <citation type="submission" date="2024-07" db="EMBL/GenBank/DDBJ databases">
        <title>The genome sequence of type strain Sediminicola arcticus GDMCC 1.2805.</title>
        <authorList>
            <person name="Liu Y."/>
        </authorList>
    </citation>
    <scope>NUCLEOTIDE SEQUENCE [LARGE SCALE GENOMIC DNA]</scope>
    <source>
        <strain evidence="1 2">GDMCC 1.2805</strain>
    </source>
</reference>
<comment type="caution">
    <text evidence="1">The sequence shown here is derived from an EMBL/GenBank/DDBJ whole genome shotgun (WGS) entry which is preliminary data.</text>
</comment>
<dbReference type="EMBL" id="JBEXAE010000010">
    <property type="protein sequence ID" value="MET6991960.1"/>
    <property type="molecule type" value="Genomic_DNA"/>
</dbReference>
<proteinExistence type="predicted"/>
<protein>
    <submittedName>
        <fullName evidence="1">Uncharacterized protein</fullName>
    </submittedName>
</protein>
<evidence type="ECO:0000313" key="2">
    <source>
        <dbReference type="Proteomes" id="UP001549799"/>
    </source>
</evidence>
<keyword evidence="2" id="KW-1185">Reference proteome</keyword>
<sequence length="61" mass="6896">MRNTIGVFEDEAHSNFVITDALAVSTVNLKVHFWINTFEYGKEALMIKGKVITNVKEALLK</sequence>
<evidence type="ECO:0000313" key="1">
    <source>
        <dbReference type="EMBL" id="MET6991960.1"/>
    </source>
</evidence>
<dbReference type="Proteomes" id="UP001549799">
    <property type="component" value="Unassembled WGS sequence"/>
</dbReference>
<gene>
    <name evidence="1" type="ORF">ABXZ36_15035</name>
</gene>
<name>A0ABV2SXS7_9FLAO</name>